<dbReference type="GO" id="GO:0009055">
    <property type="term" value="F:electron transfer activity"/>
    <property type="evidence" value="ECO:0007669"/>
    <property type="project" value="InterPro"/>
</dbReference>
<dbReference type="PROSITE" id="PS51007">
    <property type="entry name" value="CYTC"/>
    <property type="match status" value="1"/>
</dbReference>
<evidence type="ECO:0000256" key="7">
    <source>
        <dbReference type="SAM" id="SignalP"/>
    </source>
</evidence>
<dbReference type="SUPFAM" id="SSF46626">
    <property type="entry name" value="Cytochrome c"/>
    <property type="match status" value="1"/>
</dbReference>
<keyword evidence="1" id="KW-0813">Transport</keyword>
<feature type="chain" id="PRO_5011695200" evidence="7">
    <location>
        <begin position="35"/>
        <end position="133"/>
    </location>
</feature>
<proteinExistence type="predicted"/>
<dbReference type="PRINTS" id="PR00604">
    <property type="entry name" value="CYTCHRMECIAB"/>
</dbReference>
<accession>A0A1G6VLR3</accession>
<keyword evidence="7" id="KW-0732">Signal</keyword>
<feature type="signal peptide" evidence="7">
    <location>
        <begin position="1"/>
        <end position="34"/>
    </location>
</feature>
<dbReference type="GO" id="GO:0046872">
    <property type="term" value="F:metal ion binding"/>
    <property type="evidence" value="ECO:0007669"/>
    <property type="project" value="UniProtKB-KW"/>
</dbReference>
<keyword evidence="4" id="KW-0249">Electron transport</keyword>
<organism evidence="9 10">
    <name type="scientific">Bradyrhizobium brasilense</name>
    <dbReference type="NCBI Taxonomy" id="1419277"/>
    <lineage>
        <taxon>Bacteria</taxon>
        <taxon>Pseudomonadati</taxon>
        <taxon>Pseudomonadota</taxon>
        <taxon>Alphaproteobacteria</taxon>
        <taxon>Hyphomicrobiales</taxon>
        <taxon>Nitrobacteraceae</taxon>
        <taxon>Bradyrhizobium</taxon>
    </lineage>
</organism>
<evidence type="ECO:0000259" key="8">
    <source>
        <dbReference type="PROSITE" id="PS51007"/>
    </source>
</evidence>
<dbReference type="InterPro" id="IPR009056">
    <property type="entry name" value="Cyt_c-like_dom"/>
</dbReference>
<evidence type="ECO:0000256" key="2">
    <source>
        <dbReference type="ARBA" id="ARBA00022617"/>
    </source>
</evidence>
<name>A0A1G6VLR3_9BRAD</name>
<dbReference type="PANTHER" id="PTHR11961">
    <property type="entry name" value="CYTOCHROME C"/>
    <property type="match status" value="1"/>
</dbReference>
<dbReference type="RefSeq" id="WP_092083158.1">
    <property type="nucleotide sequence ID" value="NZ_FMZW01000012.1"/>
</dbReference>
<keyword evidence="2 6" id="KW-0349">Heme</keyword>
<evidence type="ECO:0000256" key="3">
    <source>
        <dbReference type="ARBA" id="ARBA00022723"/>
    </source>
</evidence>
<reference evidence="9 10" key="1">
    <citation type="submission" date="2016-10" db="EMBL/GenBank/DDBJ databases">
        <authorList>
            <person name="de Groot N.N."/>
        </authorList>
    </citation>
    <scope>NUCLEOTIDE SEQUENCE [LARGE SCALE GENOMIC DNA]</scope>
    <source>
        <strain evidence="9 10">R5</strain>
    </source>
</reference>
<dbReference type="GO" id="GO:0020037">
    <property type="term" value="F:heme binding"/>
    <property type="evidence" value="ECO:0007669"/>
    <property type="project" value="InterPro"/>
</dbReference>
<gene>
    <name evidence="9" type="ORF">SAMN05216337_1012100</name>
</gene>
<dbReference type="EMBL" id="FMZW01000012">
    <property type="protein sequence ID" value="SDD54461.1"/>
    <property type="molecule type" value="Genomic_DNA"/>
</dbReference>
<evidence type="ECO:0000313" key="10">
    <source>
        <dbReference type="Proteomes" id="UP000199245"/>
    </source>
</evidence>
<sequence length="133" mass="14118">MSIRSIAGALAPRQAKIAAMAAIAILLALNSARAAGDAARGATLYQGCGDCHSIDKNDVGPMHKGVVGRLAGSVAGYDYSPALKNSKIVWTEQNLDKWLTGPDTMVPGTKMFYEVQDPKDRADIIAFLKEKAK</sequence>
<evidence type="ECO:0000256" key="1">
    <source>
        <dbReference type="ARBA" id="ARBA00022448"/>
    </source>
</evidence>
<keyword evidence="5 6" id="KW-0408">Iron</keyword>
<dbReference type="InterPro" id="IPR036909">
    <property type="entry name" value="Cyt_c-like_dom_sf"/>
</dbReference>
<dbReference type="InterPro" id="IPR002327">
    <property type="entry name" value="Cyt_c_1A/1B"/>
</dbReference>
<keyword evidence="3 6" id="KW-0479">Metal-binding</keyword>
<dbReference type="Pfam" id="PF00034">
    <property type="entry name" value="Cytochrom_C"/>
    <property type="match status" value="1"/>
</dbReference>
<evidence type="ECO:0000256" key="5">
    <source>
        <dbReference type="ARBA" id="ARBA00023004"/>
    </source>
</evidence>
<dbReference type="Proteomes" id="UP000199245">
    <property type="component" value="Unassembled WGS sequence"/>
</dbReference>
<evidence type="ECO:0000313" key="9">
    <source>
        <dbReference type="EMBL" id="SDD54461.1"/>
    </source>
</evidence>
<evidence type="ECO:0000256" key="4">
    <source>
        <dbReference type="ARBA" id="ARBA00022982"/>
    </source>
</evidence>
<protein>
    <submittedName>
        <fullName evidence="9">Cytochrome c</fullName>
    </submittedName>
</protein>
<dbReference type="AlphaFoldDB" id="A0A1G6VLR3"/>
<feature type="domain" description="Cytochrome c" evidence="8">
    <location>
        <begin position="36"/>
        <end position="132"/>
    </location>
</feature>
<evidence type="ECO:0000256" key="6">
    <source>
        <dbReference type="PROSITE-ProRule" id="PRU00433"/>
    </source>
</evidence>
<dbReference type="Gene3D" id="1.10.760.10">
    <property type="entry name" value="Cytochrome c-like domain"/>
    <property type="match status" value="1"/>
</dbReference>